<evidence type="ECO:0000256" key="4">
    <source>
        <dbReference type="SAM" id="MobiDB-lite"/>
    </source>
</evidence>
<dbReference type="Pfam" id="PF00400">
    <property type="entry name" value="WD40"/>
    <property type="match status" value="6"/>
</dbReference>
<keyword evidence="1 3" id="KW-0853">WD repeat</keyword>
<dbReference type="CDD" id="cd21037">
    <property type="entry name" value="MLKL_NTD"/>
    <property type="match status" value="1"/>
</dbReference>
<proteinExistence type="predicted"/>
<dbReference type="OrthoDB" id="2800734at2759"/>
<dbReference type="PANTHER" id="PTHR19848">
    <property type="entry name" value="WD40 REPEAT PROTEIN"/>
    <property type="match status" value="1"/>
</dbReference>
<feature type="domain" description="Nephrocystin 3-like N-terminal" evidence="5">
    <location>
        <begin position="292"/>
        <end position="439"/>
    </location>
</feature>
<dbReference type="InterPro" id="IPR020472">
    <property type="entry name" value="WD40_PAC1"/>
</dbReference>
<dbReference type="PROSITE" id="PS50294">
    <property type="entry name" value="WD_REPEATS_REGION"/>
    <property type="match status" value="3"/>
</dbReference>
<gene>
    <name evidence="6" type="ORF">PYCCODRAFT_1427895</name>
</gene>
<organism evidence="6 7">
    <name type="scientific">Trametes coccinea (strain BRFM310)</name>
    <name type="common">Pycnoporus coccineus</name>
    <dbReference type="NCBI Taxonomy" id="1353009"/>
    <lineage>
        <taxon>Eukaryota</taxon>
        <taxon>Fungi</taxon>
        <taxon>Dikarya</taxon>
        <taxon>Basidiomycota</taxon>
        <taxon>Agaricomycotina</taxon>
        <taxon>Agaricomycetes</taxon>
        <taxon>Polyporales</taxon>
        <taxon>Polyporaceae</taxon>
        <taxon>Trametes</taxon>
    </lineage>
</organism>
<dbReference type="InterPro" id="IPR027417">
    <property type="entry name" value="P-loop_NTPase"/>
</dbReference>
<feature type="repeat" description="WD" evidence="3">
    <location>
        <begin position="899"/>
        <end position="940"/>
    </location>
</feature>
<feature type="compositionally biased region" description="Polar residues" evidence="4">
    <location>
        <begin position="28"/>
        <end position="40"/>
    </location>
</feature>
<feature type="repeat" description="WD" evidence="3">
    <location>
        <begin position="1030"/>
        <end position="1071"/>
    </location>
</feature>
<dbReference type="InterPro" id="IPR015943">
    <property type="entry name" value="WD40/YVTN_repeat-like_dom_sf"/>
</dbReference>
<feature type="repeat" description="WD" evidence="3">
    <location>
        <begin position="1267"/>
        <end position="1298"/>
    </location>
</feature>
<evidence type="ECO:0000256" key="3">
    <source>
        <dbReference type="PROSITE-ProRule" id="PRU00221"/>
    </source>
</evidence>
<dbReference type="SUPFAM" id="SSF50978">
    <property type="entry name" value="WD40 repeat-like"/>
    <property type="match status" value="2"/>
</dbReference>
<dbReference type="Gene3D" id="3.40.50.300">
    <property type="entry name" value="P-loop containing nucleotide triphosphate hydrolases"/>
    <property type="match status" value="1"/>
</dbReference>
<feature type="region of interest" description="Disordered" evidence="4">
    <location>
        <begin position="1"/>
        <end position="40"/>
    </location>
</feature>
<dbReference type="SMART" id="SM00320">
    <property type="entry name" value="WD40"/>
    <property type="match status" value="9"/>
</dbReference>
<dbReference type="InterPro" id="IPR019775">
    <property type="entry name" value="WD40_repeat_CS"/>
</dbReference>
<protein>
    <submittedName>
        <fullName evidence="6">WD40 repeat-like protein</fullName>
    </submittedName>
</protein>
<sequence>MPLLKHTLGFPPPLRRRAAPTPPTNARISPQNQIQLPPTAEQSARRELIATGFNCVIDVLKITKEVSSACPQLQLAVGALLAVLEAYRKYSGATELVTRLLLRVETLNGALQKFLSAGYDDCPEALKRRLDNFIKRALKSITSDAKNLKSRGRLVRFVNASDDKEKVEAWVKTLSWHIQSFILEGTIALELTVYEVNVEMQNCFRELGDRVGEVHNEVIEMRDNIHQGTDSRIPGLRYAPHARFDFGRSGRSECDDHTRQEVLKAIYSWLRPENRSLQNLGELLPSIELVPESSILWIYALAGAGKTTLADTVANWCHEHDRLGSSFFCARDGDRSDVHCIVQNIASDIADRCPEFREALLAAVKDNPHIRTASVSQQVKVLLAGPVQAAHKGTSLQGLVVVVDALDECKDQSAESTFLQALSLYIKELAPLIFIITSRPVPNITRGFRFLKELRRRTQEFPLDMVPSDLTARDITAFVRRRFADIGRWYASAGPDWVSENEVQRVSELAEGLFIYAATVASFIEDPNIVDPRAQLDVFLRSVRCHSTKLTTGSTEARLEALDALYEQVLHTAFRNPSASLQARFKRVLGTIIVAEERLSLSGLSAILGEGIGFVLDVVERLRSVLSFSAEGDIRSMIRIIHLSFTDFLVNPERCKSPQFLVKPSIQQAFIALRCLKLMQGALRYNICEVPWGHTHLLNHEIPGLPDRIARHLPPSLQYACRYWLRHLSLADVGEELLAALESFCNTHLLHWLETLSLLGYVEIAVESLHSLQLFWKTLALREIRRAHVSALLYECERMSRAFYPAISASFMQVYRTAIPFSPVDSLLRRHYHADVLQTVEVRKGLEEIWSTTLMSRVIGTDTVSALAFSPDGAHVVYGAGDGSVRLLNAHTGAQLQRFEGHTTWIGHVAFSPTGMEVMTGSADGTVRVWDVAIGACLHTWSDHSGGVGSVAWSPNGLFLASGAYDRTTILREVASPGKRAVLGHRDLVSDITFAKDGSLVSGSLDRTCKIWDVTVQIDCNTANHLPSRTVEHSSSVMRVVVSPDSCLIACGLDNGEVVLWRKSDGQRLRSLPGESDVISIAFNSDSRLAAVYRYSPFILWDISTTTPLDTLDNARASVAVFSPDGVHSVHAVNNTISIRRWSGNAPLNPERPSLSMRLKRWFDPQVPLRRYVHTMEEVEPDSDPMTHLAAVSVSPTGTLVLTVYGDHWQLWDVSDGNWVRHKKCAMAGSVLSITAWSPTGDRFACTTVHNGVGVWETLTGNHLGTFSEHSRHVTAIAFTADEQHILTASRDGSIRRWTFWPTSSSEILFQSAEDTIDTLAVSPDGQWLLSGATRRDSPPDASSAELPAKPSRPTVQYWGDYCVLRLHDATGRVVWIENHPSWIRSAGTFSDDCMRILVGNSEGEVFLYDLTPLALINKAAPCVPPTLAIPEHKFSTGSTSPVFHVSFAPDEQGIITERSYIPLPSTLRPLSWSETEPPPCLLGTTIFPTASLRLCSPMEIPSWAWSRMAYARQPSGNHRHVSVLIDLSMSVGWPLSHPSAYRLWLF</sequence>
<feature type="repeat" description="WD" evidence="3">
    <location>
        <begin position="861"/>
        <end position="898"/>
    </location>
</feature>
<dbReference type="GO" id="GO:0005730">
    <property type="term" value="C:nucleolus"/>
    <property type="evidence" value="ECO:0007669"/>
    <property type="project" value="UniProtKB-SubCell"/>
</dbReference>
<reference evidence="6 7" key="1">
    <citation type="journal article" date="2015" name="Biotechnol. Biofuels">
        <title>Enhanced degradation of softwood versus hardwood by the white-rot fungus Pycnoporus coccineus.</title>
        <authorList>
            <person name="Couturier M."/>
            <person name="Navarro D."/>
            <person name="Chevret D."/>
            <person name="Henrissat B."/>
            <person name="Piumi F."/>
            <person name="Ruiz-Duenas F.J."/>
            <person name="Martinez A.T."/>
            <person name="Grigoriev I.V."/>
            <person name="Riley R."/>
            <person name="Lipzen A."/>
            <person name="Berrin J.G."/>
            <person name="Master E.R."/>
            <person name="Rosso M.N."/>
        </authorList>
    </citation>
    <scope>NUCLEOTIDE SEQUENCE [LARGE SCALE GENOMIC DNA]</scope>
    <source>
        <strain evidence="6 7">BRFM310</strain>
    </source>
</reference>
<dbReference type="PROSITE" id="PS00678">
    <property type="entry name" value="WD_REPEATS_1"/>
    <property type="match status" value="2"/>
</dbReference>
<dbReference type="SUPFAM" id="SSF52540">
    <property type="entry name" value="P-loop containing nucleoside triphosphate hydrolases"/>
    <property type="match status" value="1"/>
</dbReference>
<dbReference type="InterPro" id="IPR059179">
    <property type="entry name" value="MLKL-like_MCAfunc"/>
</dbReference>
<evidence type="ECO:0000256" key="1">
    <source>
        <dbReference type="ARBA" id="ARBA00022574"/>
    </source>
</evidence>
<dbReference type="Gene3D" id="2.130.10.10">
    <property type="entry name" value="YVTN repeat-like/Quinoprotein amine dehydrogenase"/>
    <property type="match status" value="4"/>
</dbReference>
<dbReference type="EMBL" id="KZ084139">
    <property type="protein sequence ID" value="OSC98368.1"/>
    <property type="molecule type" value="Genomic_DNA"/>
</dbReference>
<keyword evidence="2" id="KW-0677">Repeat</keyword>
<accession>A0A1Y2IB55</accession>
<name>A0A1Y2IB55_TRAC3</name>
<dbReference type="InterPro" id="IPR056884">
    <property type="entry name" value="NPHP3-like_N"/>
</dbReference>
<feature type="repeat" description="WD" evidence="3">
    <location>
        <begin position="982"/>
        <end position="1014"/>
    </location>
</feature>
<dbReference type="InterPro" id="IPR001680">
    <property type="entry name" value="WD40_rpt"/>
</dbReference>
<feature type="repeat" description="WD" evidence="3">
    <location>
        <begin position="941"/>
        <end position="976"/>
    </location>
</feature>
<feature type="region of interest" description="Disordered" evidence="4">
    <location>
        <begin position="1331"/>
        <end position="1350"/>
    </location>
</feature>
<dbReference type="PROSITE" id="PS50082">
    <property type="entry name" value="WD_REPEATS_2"/>
    <property type="match status" value="6"/>
</dbReference>
<dbReference type="GO" id="GO:0000027">
    <property type="term" value="P:ribosomal large subunit assembly"/>
    <property type="evidence" value="ECO:0007669"/>
    <property type="project" value="TreeGrafter"/>
</dbReference>
<dbReference type="PRINTS" id="PR00320">
    <property type="entry name" value="GPROTEINBRPT"/>
</dbReference>
<evidence type="ECO:0000313" key="7">
    <source>
        <dbReference type="Proteomes" id="UP000193067"/>
    </source>
</evidence>
<evidence type="ECO:0000313" key="6">
    <source>
        <dbReference type="EMBL" id="OSC98368.1"/>
    </source>
</evidence>
<evidence type="ECO:0000259" key="5">
    <source>
        <dbReference type="Pfam" id="PF24883"/>
    </source>
</evidence>
<dbReference type="PANTHER" id="PTHR19848:SF8">
    <property type="entry name" value="F-BOX AND WD REPEAT DOMAIN CONTAINING 7"/>
    <property type="match status" value="1"/>
</dbReference>
<dbReference type="CDD" id="cd00200">
    <property type="entry name" value="WD40"/>
    <property type="match status" value="1"/>
</dbReference>
<dbReference type="InterPro" id="IPR036322">
    <property type="entry name" value="WD40_repeat_dom_sf"/>
</dbReference>
<keyword evidence="7" id="KW-1185">Reference proteome</keyword>
<dbReference type="Pfam" id="PF24883">
    <property type="entry name" value="NPHP3_N"/>
    <property type="match status" value="1"/>
</dbReference>
<dbReference type="Proteomes" id="UP000193067">
    <property type="component" value="Unassembled WGS sequence"/>
</dbReference>
<evidence type="ECO:0000256" key="2">
    <source>
        <dbReference type="ARBA" id="ARBA00022737"/>
    </source>
</evidence>
<dbReference type="STRING" id="1353009.A0A1Y2IB55"/>